<sequence>MSDHSRGIIGSLFSPPPGTTAQPQESFIAYVQTFEEQPNTPQRKARFLILAAARDGRLRLHKAKQNGNGTFSIGKTWALEELRTVEVVKPLEFLLIINSKSYRYETELPTSLQAAFLVTVVRCWRRYMTGRGQPDLTLIGFSVDSPTPGREAPPPSSSSSRAPPPSRPPAPQDPPSRHPNPNPSSSSAGVPPPGRPPAAASARQAPPPLQPQQPPAPRERAPAPAPPPEREREQRPSVTSQYSVAPSTTAGGEGRKGSAGAAAASSPPPPLSSTAPPSSGPGPRDRERPREKERERPKERPLSSNGGGGWRKGSAPNETQRPSRSPDAAPTGLGIGLSGVSAGDAPPPARERRGGSKEMLEGFEWRGGGGGSVGAAGSAAGAAGTGGKADEIEKRLVGELKALEAASIHAIMESDDRVTTVIKLLDDGLGELERMERMIGVYRTQLSLMTDDIAHIESQNRGLQVQTSNQRMLLSELDNLMSTIHIPPSSLTSLSQESLENPTGIEQLEKAAVSLYKALLSTRDTAVGDMAAASERVEEYRSTAASFCKRVFDFLGVMFRFQVDQILNPASDGKNSAKPSTSTATKGKKTSLPSHDAMEDFLGRYCGLMLFVKEIDEKRYQMICSAYFTAMSDLHRTEIQELMSTLRGQIKKTSEDELEANFSTKESPTLRQQSMRRAGTLVRSPLEGGAKKENKDGKLTGSEAFGLALSQISPHLIREQGFISDFLHINPLDASITFADYMVLETFFRRGAMTYLTAQQNKLKDIRSAMESVFGWLEAELRDWIEGVLGRDSMQIVGILAALDRFILQGQEEGNEFLMRTLQKQYSRSITALERACKEQIKSIEQTKLTLKKRKGVVPFVRVFPLFVARVEAQLEGADDLNIRTVINSNYERIVATMFECLQQMAKMDGEGQGQGGEGKDQLNYHVILIENMHHIIAVFSKQKVPALVTFVGQAREKYTQNLDAYIRLILRRPLSRVLDYFQGLEQLLRTTPPTEVSLHSAYTKSALRRTLSDLRPKDLRKAVDALYKRVDKHFGDASVTNPSAEHVVVLKTVWTACEEEMQRLTSVWRGLIEKCYPDDKVGLEFGREEVHDYFVKAQMP</sequence>
<feature type="compositionally biased region" description="Gly residues" evidence="5">
    <location>
        <begin position="365"/>
        <end position="374"/>
    </location>
</feature>
<feature type="region of interest" description="Disordered" evidence="5">
    <location>
        <begin position="657"/>
        <end position="698"/>
    </location>
</feature>
<feature type="compositionally biased region" description="Basic and acidic residues" evidence="5">
    <location>
        <begin position="689"/>
        <end position="698"/>
    </location>
</feature>
<feature type="compositionally biased region" description="Low complexity" evidence="5">
    <location>
        <begin position="576"/>
        <end position="585"/>
    </location>
</feature>
<evidence type="ECO:0000259" key="6">
    <source>
        <dbReference type="SMART" id="SM01313"/>
    </source>
</evidence>
<dbReference type="PANTHER" id="PTHR16092:SF14">
    <property type="entry name" value="EXOCYST COMPLEX COMPONENT 1 ISOFORM X1"/>
    <property type="match status" value="1"/>
</dbReference>
<feature type="region of interest" description="Disordered" evidence="5">
    <location>
        <begin position="570"/>
        <end position="593"/>
    </location>
</feature>
<proteinExistence type="inferred from homology"/>
<gene>
    <name evidence="7" type="ORF">BCR35DRAFT_304517</name>
</gene>
<dbReference type="Pfam" id="PF20654">
    <property type="entry name" value="Sec3_C-term"/>
    <property type="match status" value="1"/>
</dbReference>
<dbReference type="Pfam" id="PF15277">
    <property type="entry name" value="Sec3-PIP2_bind"/>
    <property type="match status" value="1"/>
</dbReference>
<dbReference type="InterPro" id="IPR028258">
    <property type="entry name" value="Sec3-PIP2_bind"/>
</dbReference>
<dbReference type="STRING" id="106004.A0A1Y2F8B1"/>
<evidence type="ECO:0000256" key="1">
    <source>
        <dbReference type="ARBA" id="ARBA00006518"/>
    </source>
</evidence>
<evidence type="ECO:0000256" key="2">
    <source>
        <dbReference type="ARBA" id="ARBA00022448"/>
    </source>
</evidence>
<dbReference type="SMART" id="SM01313">
    <property type="entry name" value="Sec3-PIP2_bind"/>
    <property type="match status" value="1"/>
</dbReference>
<dbReference type="AlphaFoldDB" id="A0A1Y2F8B1"/>
<dbReference type="GO" id="GO:0005546">
    <property type="term" value="F:phosphatidylinositol-4,5-bisphosphate binding"/>
    <property type="evidence" value="ECO:0007669"/>
    <property type="project" value="TreeGrafter"/>
</dbReference>
<feature type="region of interest" description="Disordered" evidence="5">
    <location>
        <begin position="1"/>
        <end position="21"/>
    </location>
</feature>
<comment type="caution">
    <text evidence="7">The sequence shown here is derived from an EMBL/GenBank/DDBJ whole genome shotgun (WGS) entry which is preliminary data.</text>
</comment>
<dbReference type="EMBL" id="MCGR01000026">
    <property type="protein sequence ID" value="ORY79704.1"/>
    <property type="molecule type" value="Genomic_DNA"/>
</dbReference>
<dbReference type="OrthoDB" id="27109at2759"/>
<feature type="compositionally biased region" description="Pro residues" evidence="5">
    <location>
        <begin position="151"/>
        <end position="182"/>
    </location>
</feature>
<evidence type="ECO:0000256" key="4">
    <source>
        <dbReference type="ARBA" id="ARBA00023054"/>
    </source>
</evidence>
<dbReference type="GO" id="GO:0005886">
    <property type="term" value="C:plasma membrane"/>
    <property type="evidence" value="ECO:0007669"/>
    <property type="project" value="TreeGrafter"/>
</dbReference>
<dbReference type="Gene3D" id="2.30.29.90">
    <property type="match status" value="1"/>
</dbReference>
<dbReference type="PANTHER" id="PTHR16092">
    <property type="entry name" value="SEC3/SYNTAXIN-RELATED"/>
    <property type="match status" value="1"/>
</dbReference>
<keyword evidence="8" id="KW-1185">Reference proteome</keyword>
<feature type="compositionally biased region" description="Pro residues" evidence="5">
    <location>
        <begin position="205"/>
        <end position="216"/>
    </location>
</feature>
<dbReference type="Proteomes" id="UP000193467">
    <property type="component" value="Unassembled WGS sequence"/>
</dbReference>
<dbReference type="GO" id="GO:0000145">
    <property type="term" value="C:exocyst"/>
    <property type="evidence" value="ECO:0007669"/>
    <property type="project" value="InterPro"/>
</dbReference>
<evidence type="ECO:0000313" key="7">
    <source>
        <dbReference type="EMBL" id="ORY79704.1"/>
    </source>
</evidence>
<comment type="similarity">
    <text evidence="1">Belongs to the SEC3 family.</text>
</comment>
<evidence type="ECO:0000256" key="5">
    <source>
        <dbReference type="SAM" id="MobiDB-lite"/>
    </source>
</evidence>
<feature type="domain" description="Exocyst complex component Sec3 PIP2-binding N-terminal" evidence="6">
    <location>
        <begin position="41"/>
        <end position="127"/>
    </location>
</feature>
<feature type="compositionally biased region" description="Basic and acidic residues" evidence="5">
    <location>
        <begin position="349"/>
        <end position="364"/>
    </location>
</feature>
<keyword evidence="2" id="KW-0813">Transport</keyword>
<feature type="region of interest" description="Disordered" evidence="5">
    <location>
        <begin position="134"/>
        <end position="388"/>
    </location>
</feature>
<dbReference type="GO" id="GO:0006887">
    <property type="term" value="P:exocytosis"/>
    <property type="evidence" value="ECO:0007669"/>
    <property type="project" value="UniProtKB-KW"/>
</dbReference>
<accession>A0A1Y2F8B1</accession>
<reference evidence="7 8" key="1">
    <citation type="submission" date="2016-07" db="EMBL/GenBank/DDBJ databases">
        <title>Pervasive Adenine N6-methylation of Active Genes in Fungi.</title>
        <authorList>
            <consortium name="DOE Joint Genome Institute"/>
            <person name="Mondo S.J."/>
            <person name="Dannebaum R.O."/>
            <person name="Kuo R.C."/>
            <person name="Labutti K."/>
            <person name="Haridas S."/>
            <person name="Kuo A."/>
            <person name="Salamov A."/>
            <person name="Ahrendt S.R."/>
            <person name="Lipzen A."/>
            <person name="Sullivan W."/>
            <person name="Andreopoulos W.B."/>
            <person name="Clum A."/>
            <person name="Lindquist E."/>
            <person name="Daum C."/>
            <person name="Ramamoorthy G.K."/>
            <person name="Gryganskyi A."/>
            <person name="Culley D."/>
            <person name="Magnuson J.K."/>
            <person name="James T.Y."/>
            <person name="O'Malley M.A."/>
            <person name="Stajich J.E."/>
            <person name="Spatafora J.W."/>
            <person name="Visel A."/>
            <person name="Grigoriev I.V."/>
        </authorList>
    </citation>
    <scope>NUCLEOTIDE SEQUENCE [LARGE SCALE GENOMIC DNA]</scope>
    <source>
        <strain evidence="7 8">62-1032</strain>
    </source>
</reference>
<dbReference type="InterPro" id="IPR019160">
    <property type="entry name" value="Sec3_CC"/>
</dbReference>
<feature type="compositionally biased region" description="Polar residues" evidence="5">
    <location>
        <begin position="661"/>
        <end position="675"/>
    </location>
</feature>
<protein>
    <submittedName>
        <fullName evidence="7">Exocyst complex component Sec3-domain-containing protein</fullName>
    </submittedName>
</protein>
<evidence type="ECO:0000313" key="8">
    <source>
        <dbReference type="Proteomes" id="UP000193467"/>
    </source>
</evidence>
<dbReference type="InParanoid" id="A0A1Y2F8B1"/>
<name>A0A1Y2F8B1_9BASI</name>
<feature type="compositionally biased region" description="Polar residues" evidence="5">
    <location>
        <begin position="238"/>
        <end position="249"/>
    </location>
</feature>
<evidence type="ECO:0000256" key="3">
    <source>
        <dbReference type="ARBA" id="ARBA00022483"/>
    </source>
</evidence>
<dbReference type="GO" id="GO:0006893">
    <property type="term" value="P:Golgi to plasma membrane transport"/>
    <property type="evidence" value="ECO:0007669"/>
    <property type="project" value="TreeGrafter"/>
</dbReference>
<dbReference type="Pfam" id="PF09763">
    <property type="entry name" value="Sec3_CC"/>
    <property type="match status" value="1"/>
</dbReference>
<keyword evidence="3" id="KW-0268">Exocytosis</keyword>
<feature type="compositionally biased region" description="Basic and acidic residues" evidence="5">
    <location>
        <begin position="283"/>
        <end position="301"/>
    </location>
</feature>
<organism evidence="7 8">
    <name type="scientific">Leucosporidium creatinivorum</name>
    <dbReference type="NCBI Taxonomy" id="106004"/>
    <lineage>
        <taxon>Eukaryota</taxon>
        <taxon>Fungi</taxon>
        <taxon>Dikarya</taxon>
        <taxon>Basidiomycota</taxon>
        <taxon>Pucciniomycotina</taxon>
        <taxon>Microbotryomycetes</taxon>
        <taxon>Leucosporidiales</taxon>
        <taxon>Leucosporidium</taxon>
    </lineage>
</organism>
<dbReference type="InterPro" id="IPR048628">
    <property type="entry name" value="Sec3_C"/>
</dbReference>
<keyword evidence="4" id="KW-0175">Coiled coil</keyword>